<dbReference type="EMBL" id="LXQA011149910">
    <property type="protein sequence ID" value="MCI86803.1"/>
    <property type="molecule type" value="Genomic_DNA"/>
</dbReference>
<keyword evidence="2" id="KW-1185">Reference proteome</keyword>
<proteinExistence type="predicted"/>
<evidence type="ECO:0000313" key="2">
    <source>
        <dbReference type="Proteomes" id="UP000265520"/>
    </source>
</evidence>
<feature type="non-terminal residue" evidence="1">
    <location>
        <position position="62"/>
    </location>
</feature>
<sequence>MNSVVANTQSAFIKGRNLVDGVLVVNEIIDLTKKSGRECLILKVGFEKAFDSVDWGFLEYML</sequence>
<keyword evidence="1" id="KW-0548">Nucleotidyltransferase</keyword>
<organism evidence="1 2">
    <name type="scientific">Trifolium medium</name>
    <dbReference type="NCBI Taxonomy" id="97028"/>
    <lineage>
        <taxon>Eukaryota</taxon>
        <taxon>Viridiplantae</taxon>
        <taxon>Streptophyta</taxon>
        <taxon>Embryophyta</taxon>
        <taxon>Tracheophyta</taxon>
        <taxon>Spermatophyta</taxon>
        <taxon>Magnoliopsida</taxon>
        <taxon>eudicotyledons</taxon>
        <taxon>Gunneridae</taxon>
        <taxon>Pentapetalae</taxon>
        <taxon>rosids</taxon>
        <taxon>fabids</taxon>
        <taxon>Fabales</taxon>
        <taxon>Fabaceae</taxon>
        <taxon>Papilionoideae</taxon>
        <taxon>50 kb inversion clade</taxon>
        <taxon>NPAAA clade</taxon>
        <taxon>Hologalegina</taxon>
        <taxon>IRL clade</taxon>
        <taxon>Trifolieae</taxon>
        <taxon>Trifolium</taxon>
    </lineage>
</organism>
<comment type="caution">
    <text evidence="1">The sequence shown here is derived from an EMBL/GenBank/DDBJ whole genome shotgun (WGS) entry which is preliminary data.</text>
</comment>
<dbReference type="Proteomes" id="UP000265520">
    <property type="component" value="Unassembled WGS sequence"/>
</dbReference>
<dbReference type="GO" id="GO:0003964">
    <property type="term" value="F:RNA-directed DNA polymerase activity"/>
    <property type="evidence" value="ECO:0007669"/>
    <property type="project" value="UniProtKB-KW"/>
</dbReference>
<dbReference type="AlphaFoldDB" id="A0A392VH56"/>
<evidence type="ECO:0000313" key="1">
    <source>
        <dbReference type="EMBL" id="MCI86803.1"/>
    </source>
</evidence>
<name>A0A392VH56_9FABA</name>
<keyword evidence="1" id="KW-0695">RNA-directed DNA polymerase</keyword>
<accession>A0A392VH56</accession>
<reference evidence="1 2" key="1">
    <citation type="journal article" date="2018" name="Front. Plant Sci.">
        <title>Red Clover (Trifolium pratense) and Zigzag Clover (T. medium) - A Picture of Genomic Similarities and Differences.</title>
        <authorList>
            <person name="Dluhosova J."/>
            <person name="Istvanek J."/>
            <person name="Nedelnik J."/>
            <person name="Repkova J."/>
        </authorList>
    </citation>
    <scope>NUCLEOTIDE SEQUENCE [LARGE SCALE GENOMIC DNA]</scope>
    <source>
        <strain evidence="2">cv. 10/8</strain>
        <tissue evidence="1">Leaf</tissue>
    </source>
</reference>
<protein>
    <submittedName>
        <fullName evidence="1">RNA-directed DNA polymerase (Reverse transcriptase)</fullName>
    </submittedName>
</protein>
<keyword evidence="1" id="KW-0808">Transferase</keyword>